<evidence type="ECO:0000313" key="2">
    <source>
        <dbReference type="Proteomes" id="UP000029488"/>
    </source>
</evidence>
<protein>
    <submittedName>
        <fullName evidence="1">Uncharacterized protein</fullName>
    </submittedName>
</protein>
<dbReference type="KEGG" id="lsj:LSJ_0190c"/>
<dbReference type="RefSeq" id="WP_034982253.1">
    <property type="nucleotide sequence ID" value="NZ_CP007646.1"/>
</dbReference>
<name>A0A089RTJ6_9LACO</name>
<evidence type="ECO:0000313" key="1">
    <source>
        <dbReference type="EMBL" id="AIR09952.1"/>
    </source>
</evidence>
<accession>A0A089RTJ6</accession>
<sequence length="116" mass="13372">MYNMLNFIPDDMGEVQQKLFWLKANGYPDATEQEVIEKTILDGVQYMFDDALEGPYWTVIWDDTNKKLAVRGATSEIVGYIIPRENHSTFSDDFKESSPLTWENLSKQVEKLIGSD</sequence>
<dbReference type="AlphaFoldDB" id="A0A089RTJ6"/>
<organism evidence="1 2">
    <name type="scientific">Ligilactobacillus salivarius</name>
    <dbReference type="NCBI Taxonomy" id="1624"/>
    <lineage>
        <taxon>Bacteria</taxon>
        <taxon>Bacillati</taxon>
        <taxon>Bacillota</taxon>
        <taxon>Bacilli</taxon>
        <taxon>Lactobacillales</taxon>
        <taxon>Lactobacillaceae</taxon>
        <taxon>Ligilactobacillus</taxon>
    </lineage>
</organism>
<proteinExistence type="predicted"/>
<reference evidence="1 2" key="1">
    <citation type="journal article" date="2014" name="BMC Genomics">
        <title>Unusual genome complexity in Lactobacillus salivarius JCM1046.</title>
        <authorList>
            <person name="Raftis E.J."/>
            <person name="Forde B.M."/>
            <person name="Claesson M.J."/>
            <person name="O'Toole P.W."/>
        </authorList>
    </citation>
    <scope>NUCLEOTIDE SEQUENCE [LARGE SCALE GENOMIC DNA]</scope>
    <source>
        <strain evidence="1 2">JCM1046</strain>
    </source>
</reference>
<dbReference type="EMBL" id="CP007646">
    <property type="protein sequence ID" value="AIR09952.1"/>
    <property type="molecule type" value="Genomic_DNA"/>
</dbReference>
<gene>
    <name evidence="1" type="ORF">LSJ_0190c</name>
</gene>
<dbReference type="Proteomes" id="UP000029488">
    <property type="component" value="Chromosome"/>
</dbReference>